<dbReference type="PRINTS" id="PR00109">
    <property type="entry name" value="TYRKINASE"/>
</dbReference>
<dbReference type="InterPro" id="IPR051681">
    <property type="entry name" value="Ser/Thr_Kinases-Pseudokinases"/>
</dbReference>
<dbReference type="Pfam" id="PF07714">
    <property type="entry name" value="PK_Tyr_Ser-Thr"/>
    <property type="match status" value="1"/>
</dbReference>
<dbReference type="GO" id="GO:0004674">
    <property type="term" value="F:protein serine/threonine kinase activity"/>
    <property type="evidence" value="ECO:0007669"/>
    <property type="project" value="TreeGrafter"/>
</dbReference>
<dbReference type="Pfam" id="PF08238">
    <property type="entry name" value="Sel1"/>
    <property type="match status" value="4"/>
</dbReference>
<keyword evidence="1" id="KW-0808">Transferase</keyword>
<keyword evidence="8" id="KW-1185">Reference proteome</keyword>
<evidence type="ECO:0000256" key="4">
    <source>
        <dbReference type="ARBA" id="ARBA00022840"/>
    </source>
</evidence>
<evidence type="ECO:0000256" key="5">
    <source>
        <dbReference type="PROSITE-ProRule" id="PRU10141"/>
    </source>
</evidence>
<dbReference type="SMART" id="SM00671">
    <property type="entry name" value="SEL1"/>
    <property type="match status" value="4"/>
</dbReference>
<dbReference type="InterPro" id="IPR017441">
    <property type="entry name" value="Protein_kinase_ATP_BS"/>
</dbReference>
<gene>
    <name evidence="7" type="ORF">RirG_206370</name>
</gene>
<evidence type="ECO:0000256" key="2">
    <source>
        <dbReference type="ARBA" id="ARBA00022741"/>
    </source>
</evidence>
<dbReference type="InterPro" id="IPR000719">
    <property type="entry name" value="Prot_kinase_dom"/>
</dbReference>
<protein>
    <submittedName>
        <fullName evidence="7">Kic1p</fullName>
    </submittedName>
</protein>
<keyword evidence="4 5" id="KW-0067">ATP-binding</keyword>
<dbReference type="InterPro" id="IPR006597">
    <property type="entry name" value="Sel1-like"/>
</dbReference>
<comment type="caution">
    <text evidence="7">The sequence shown here is derived from an EMBL/GenBank/DDBJ whole genome shotgun (WGS) entry which is preliminary data.</text>
</comment>
<dbReference type="GO" id="GO:0005524">
    <property type="term" value="F:ATP binding"/>
    <property type="evidence" value="ECO:0007669"/>
    <property type="project" value="UniProtKB-UniRule"/>
</dbReference>
<dbReference type="InterPro" id="IPR011990">
    <property type="entry name" value="TPR-like_helical_dom_sf"/>
</dbReference>
<feature type="domain" description="Protein kinase" evidence="6">
    <location>
        <begin position="28"/>
        <end position="294"/>
    </location>
</feature>
<dbReference type="SUPFAM" id="SSF81901">
    <property type="entry name" value="HCP-like"/>
    <property type="match status" value="1"/>
</dbReference>
<sequence>MSEMNEWFKWIDEAIAKKHIKHYEYKYFKDIQEIGIGGFGKVYRAKWKNLPKYFALKSLLNIDEGAIKELVNEIELQREVIFHDNIISFYGITISDQENQNDNVKKYLLVMEYADGGSLCNYLKENFEKLIWEDKFKFAYQLASAVSCLHDEDIIHRDLHSNNVLVNQDTIKLADFGLSKRIEASTKKKKDLFGVVPYMDPKKFSNRSYSLNKKSDVYSVGVLLWEISSGKPPFYVEGESYDCGLAFQIVQGHRETTVPDTPIEYVKLYTECWDDNPDNRPSIQEVVERLDGIINQKDENIDEKTDQSLTNKNIVLNPIEESSHGELSQVIQEFNKMNTKEIMGTMTSSNQIINQNILPENDLSVIVNNITEFISEVLNKRKREGLRQKVIDYFNNQNINSQEIYNWLFINQNYNSISIFLLGFFKFYGIETSINYNMAFDLFINASEQDHILAQFYVADCYYLGLGTSENKSLAFKYYEKVANKDYAIGQLSTGSCYSNGYGINKEPKLSFYWYEKAANNGNIVGMCNLGTYYKIGEGVEKDIDKAIYWYKKAAEQGYEYAQKRLEELM</sequence>
<dbReference type="HOGENOM" id="CLU_000288_7_12_1"/>
<name>A0A015KDB8_RHIIW</name>
<dbReference type="PROSITE" id="PS00107">
    <property type="entry name" value="PROTEIN_KINASE_ATP"/>
    <property type="match status" value="1"/>
</dbReference>
<dbReference type="PANTHER" id="PTHR44329:SF288">
    <property type="entry name" value="MITOGEN-ACTIVATED PROTEIN KINASE KINASE KINASE 20"/>
    <property type="match status" value="1"/>
</dbReference>
<dbReference type="Proteomes" id="UP000022910">
    <property type="component" value="Unassembled WGS sequence"/>
</dbReference>
<evidence type="ECO:0000256" key="1">
    <source>
        <dbReference type="ARBA" id="ARBA00022679"/>
    </source>
</evidence>
<dbReference type="InterPro" id="IPR011009">
    <property type="entry name" value="Kinase-like_dom_sf"/>
</dbReference>
<evidence type="ECO:0000313" key="8">
    <source>
        <dbReference type="Proteomes" id="UP000022910"/>
    </source>
</evidence>
<dbReference type="OrthoDB" id="5984265at2759"/>
<dbReference type="PROSITE" id="PS50011">
    <property type="entry name" value="PROTEIN_KINASE_DOM"/>
    <property type="match status" value="1"/>
</dbReference>
<organism evidence="7 8">
    <name type="scientific">Rhizophagus irregularis (strain DAOM 197198w)</name>
    <name type="common">Glomus intraradices</name>
    <dbReference type="NCBI Taxonomy" id="1432141"/>
    <lineage>
        <taxon>Eukaryota</taxon>
        <taxon>Fungi</taxon>
        <taxon>Fungi incertae sedis</taxon>
        <taxon>Mucoromycota</taxon>
        <taxon>Glomeromycotina</taxon>
        <taxon>Glomeromycetes</taxon>
        <taxon>Glomerales</taxon>
        <taxon>Glomeraceae</taxon>
        <taxon>Rhizophagus</taxon>
    </lineage>
</organism>
<evidence type="ECO:0000256" key="3">
    <source>
        <dbReference type="ARBA" id="ARBA00022777"/>
    </source>
</evidence>
<keyword evidence="3" id="KW-0418">Kinase</keyword>
<dbReference type="SUPFAM" id="SSF56112">
    <property type="entry name" value="Protein kinase-like (PK-like)"/>
    <property type="match status" value="1"/>
</dbReference>
<dbReference type="AlphaFoldDB" id="A0A015KDB8"/>
<dbReference type="InterPro" id="IPR001245">
    <property type="entry name" value="Ser-Thr/Tyr_kinase_cat_dom"/>
</dbReference>
<evidence type="ECO:0000259" key="6">
    <source>
        <dbReference type="PROSITE" id="PS50011"/>
    </source>
</evidence>
<evidence type="ECO:0000313" key="7">
    <source>
        <dbReference type="EMBL" id="EXX57521.1"/>
    </source>
</evidence>
<accession>A0A015KDB8</accession>
<dbReference type="Gene3D" id="1.25.40.10">
    <property type="entry name" value="Tetratricopeptide repeat domain"/>
    <property type="match status" value="1"/>
</dbReference>
<feature type="binding site" evidence="5">
    <location>
        <position position="57"/>
    </location>
    <ligand>
        <name>ATP</name>
        <dbReference type="ChEBI" id="CHEBI:30616"/>
    </ligand>
</feature>
<reference evidence="7 8" key="1">
    <citation type="submission" date="2014-02" db="EMBL/GenBank/DDBJ databases">
        <title>Single nucleus genome sequencing reveals high similarity among nuclei of an endomycorrhizal fungus.</title>
        <authorList>
            <person name="Lin K."/>
            <person name="Geurts R."/>
            <person name="Zhang Z."/>
            <person name="Limpens E."/>
            <person name="Saunders D.G."/>
            <person name="Mu D."/>
            <person name="Pang E."/>
            <person name="Cao H."/>
            <person name="Cha H."/>
            <person name="Lin T."/>
            <person name="Zhou Q."/>
            <person name="Shang Y."/>
            <person name="Li Y."/>
            <person name="Ivanov S."/>
            <person name="Sharma T."/>
            <person name="Velzen R.V."/>
            <person name="Ruijter N.D."/>
            <person name="Aanen D.K."/>
            <person name="Win J."/>
            <person name="Kamoun S."/>
            <person name="Bisseling T."/>
            <person name="Huang S."/>
        </authorList>
    </citation>
    <scope>NUCLEOTIDE SEQUENCE [LARGE SCALE GENOMIC DNA]</scope>
    <source>
        <strain evidence="8">DAOM197198w</strain>
    </source>
</reference>
<dbReference type="Gene3D" id="1.10.510.10">
    <property type="entry name" value="Transferase(Phosphotransferase) domain 1"/>
    <property type="match status" value="1"/>
</dbReference>
<keyword evidence="2 5" id="KW-0547">Nucleotide-binding</keyword>
<dbReference type="PANTHER" id="PTHR44329">
    <property type="entry name" value="SERINE/THREONINE-PROTEIN KINASE TNNI3K-RELATED"/>
    <property type="match status" value="1"/>
</dbReference>
<dbReference type="EMBL" id="JEMT01027344">
    <property type="protein sequence ID" value="EXX57521.1"/>
    <property type="molecule type" value="Genomic_DNA"/>
</dbReference>
<proteinExistence type="predicted"/>